<keyword evidence="1" id="KW-1133">Transmembrane helix</keyword>
<dbReference type="Proteomes" id="UP000292881">
    <property type="component" value="Unassembled WGS sequence"/>
</dbReference>
<evidence type="ECO:0000313" key="2">
    <source>
        <dbReference type="EMBL" id="RXZ46902.1"/>
    </source>
</evidence>
<organism evidence="2 3">
    <name type="scientific">Agromyces binzhouensis</name>
    <dbReference type="NCBI Taxonomy" id="1817495"/>
    <lineage>
        <taxon>Bacteria</taxon>
        <taxon>Bacillati</taxon>
        <taxon>Actinomycetota</taxon>
        <taxon>Actinomycetes</taxon>
        <taxon>Micrococcales</taxon>
        <taxon>Microbacteriaceae</taxon>
        <taxon>Agromyces</taxon>
    </lineage>
</organism>
<protein>
    <submittedName>
        <fullName evidence="2">DUF1353 domain-containing protein</fullName>
    </submittedName>
</protein>
<dbReference type="InterPro" id="IPR010767">
    <property type="entry name" value="Phage_CGC-2007_Cje0229"/>
</dbReference>
<gene>
    <name evidence="2" type="ORF">ESO86_10380</name>
</gene>
<dbReference type="Pfam" id="PF07087">
    <property type="entry name" value="DUF1353"/>
    <property type="match status" value="1"/>
</dbReference>
<dbReference type="EMBL" id="SDPL01000194">
    <property type="protein sequence ID" value="RXZ46902.1"/>
    <property type="molecule type" value="Genomic_DNA"/>
</dbReference>
<feature type="transmembrane region" description="Helical" evidence="1">
    <location>
        <begin position="173"/>
        <end position="194"/>
    </location>
</feature>
<evidence type="ECO:0000256" key="1">
    <source>
        <dbReference type="SAM" id="Phobius"/>
    </source>
</evidence>
<dbReference type="RefSeq" id="WP_129234828.1">
    <property type="nucleotide sequence ID" value="NZ_SDPL01000194.1"/>
</dbReference>
<accession>A0A4Q2JGV1</accession>
<proteinExistence type="predicted"/>
<reference evidence="2 3" key="1">
    <citation type="submission" date="2019-01" db="EMBL/GenBank/DDBJ databases">
        <authorList>
            <person name="Li J."/>
        </authorList>
    </citation>
    <scope>NUCLEOTIDE SEQUENCE [LARGE SCALE GENOMIC DNA]</scope>
    <source>
        <strain evidence="2 3">CGMCC 4.7180</strain>
    </source>
</reference>
<keyword evidence="1" id="KW-0812">Transmembrane</keyword>
<keyword evidence="1" id="KW-0472">Membrane</keyword>
<feature type="transmembrane region" description="Helical" evidence="1">
    <location>
        <begin position="201"/>
        <end position="221"/>
    </location>
</feature>
<comment type="caution">
    <text evidence="2">The sequence shown here is derived from an EMBL/GenBank/DDBJ whole genome shotgun (WGS) entry which is preliminary data.</text>
</comment>
<sequence>MPFLREDGAPLDELPLAQRPADGYRFALRAPVVYVDDPSGRRYRAPAAGEGPPPVGITDLASVPTPLWGLIASYGRQSAPAVLHDAQSIAAAALDDDAAALAQRREDDDVFHRALREQGVPVLRARLMWAWVSADRERTYAGWRGWLLLAQVALGVVAVVAAIVLAVVAHPAWLLLAVVPAVAALAWGGLARLVIALTYPLALLGPVLLVQLLAVGVFRVVEAIVELVAGGDVRSVVRPTVLPPDAGDLTGRS</sequence>
<feature type="transmembrane region" description="Helical" evidence="1">
    <location>
        <begin position="146"/>
        <end position="167"/>
    </location>
</feature>
<evidence type="ECO:0000313" key="3">
    <source>
        <dbReference type="Proteomes" id="UP000292881"/>
    </source>
</evidence>
<name>A0A4Q2JGV1_9MICO</name>
<keyword evidence="3" id="KW-1185">Reference proteome</keyword>
<dbReference type="AlphaFoldDB" id="A0A4Q2JGV1"/>
<dbReference type="OrthoDB" id="4476615at2"/>